<dbReference type="Proteomes" id="UP000009046">
    <property type="component" value="Unassembled WGS sequence"/>
</dbReference>
<dbReference type="eggNOG" id="KOG1708">
    <property type="taxonomic scope" value="Eukaryota"/>
</dbReference>
<dbReference type="CTD" id="8239397"/>
<evidence type="ECO:0000256" key="8">
    <source>
        <dbReference type="ARBA" id="ARBA00035357"/>
    </source>
</evidence>
<reference evidence="11" key="2">
    <citation type="submission" date="2007-04" db="EMBL/GenBank/DDBJ databases">
        <title>The genome of the human body louse.</title>
        <authorList>
            <consortium name="The Human Body Louse Genome Consortium"/>
            <person name="Kirkness E."/>
            <person name="Walenz B."/>
            <person name="Hass B."/>
            <person name="Bruggner R."/>
            <person name="Strausberg R."/>
        </authorList>
    </citation>
    <scope>NUCLEOTIDE SEQUENCE</scope>
    <source>
        <strain evidence="11">USDA</strain>
    </source>
</reference>
<dbReference type="InParanoid" id="E0VWA6"/>
<dbReference type="InterPro" id="IPR005824">
    <property type="entry name" value="KOW"/>
</dbReference>
<dbReference type="VEuPathDB" id="VectorBase:PHUM476940"/>
<dbReference type="RefSeq" id="XP_002430400.1">
    <property type="nucleotide sequence ID" value="XM_002430355.1"/>
</dbReference>
<evidence type="ECO:0000256" key="1">
    <source>
        <dbReference type="ARBA" id="ARBA00004173"/>
    </source>
</evidence>
<evidence type="ECO:0000256" key="2">
    <source>
        <dbReference type="ARBA" id="ARBA00010618"/>
    </source>
</evidence>
<dbReference type="EnsemblMetazoa" id="PHUM476940-RA">
    <property type="protein sequence ID" value="PHUM476940-PA"/>
    <property type="gene ID" value="PHUM476940"/>
</dbReference>
<organism>
    <name type="scientific">Pediculus humanus subsp. corporis</name>
    <name type="common">Body louse</name>
    <dbReference type="NCBI Taxonomy" id="121224"/>
    <lineage>
        <taxon>Eukaryota</taxon>
        <taxon>Metazoa</taxon>
        <taxon>Ecdysozoa</taxon>
        <taxon>Arthropoda</taxon>
        <taxon>Hexapoda</taxon>
        <taxon>Insecta</taxon>
        <taxon>Pterygota</taxon>
        <taxon>Neoptera</taxon>
        <taxon>Paraneoptera</taxon>
        <taxon>Psocodea</taxon>
        <taxon>Troctomorpha</taxon>
        <taxon>Phthiraptera</taxon>
        <taxon>Anoplura</taxon>
        <taxon>Pediculidae</taxon>
        <taxon>Pediculus</taxon>
    </lineage>
</organism>
<gene>
    <name evidence="12" type="primary">8239397</name>
    <name evidence="11" type="ORF">Phum_PHUM476940</name>
</gene>
<evidence type="ECO:0000256" key="4">
    <source>
        <dbReference type="ARBA" id="ARBA00022980"/>
    </source>
</evidence>
<dbReference type="GO" id="GO:1990904">
    <property type="term" value="C:ribonucleoprotein complex"/>
    <property type="evidence" value="ECO:0007669"/>
    <property type="project" value="UniProtKB-KW"/>
</dbReference>
<evidence type="ECO:0000313" key="13">
    <source>
        <dbReference type="Proteomes" id="UP000009046"/>
    </source>
</evidence>
<evidence type="ECO:0000256" key="7">
    <source>
        <dbReference type="ARBA" id="ARBA00035283"/>
    </source>
</evidence>
<sequence>MRIPGLNAWRNAKVAELTKKHSNLPERYIKKTLEEIQYKPPKLPNYRQIYIKRIKNNFTIHEPWSMEFQTANIENAKFKKVWIEPIKEWSVFRGDRVEVLVGKDKGKQGIVCEIIQERNWVLVEGLNTYLKLVGKTKNFPGMLVKAEAPLLVTSEIALVDPNDLKPTKILWRYDEKGEKVRVSERTGRIIPMPLLEEETYDYKTKQTYQEKKKDTTAKEVTKITFVPTLQTFEMSLMEEYNIEENRIPKKVYWY</sequence>
<dbReference type="InterPro" id="IPR014722">
    <property type="entry name" value="Rib_uL2_dom2"/>
</dbReference>
<dbReference type="GeneID" id="8239397"/>
<feature type="domain" description="KOW" evidence="10">
    <location>
        <begin position="90"/>
        <end position="117"/>
    </location>
</feature>
<evidence type="ECO:0000256" key="5">
    <source>
        <dbReference type="ARBA" id="ARBA00023128"/>
    </source>
</evidence>
<dbReference type="EMBL" id="DS235818">
    <property type="protein sequence ID" value="EEB17662.1"/>
    <property type="molecule type" value="Genomic_DNA"/>
</dbReference>
<dbReference type="Gene3D" id="2.30.30.30">
    <property type="match status" value="1"/>
</dbReference>
<dbReference type="InterPro" id="IPR005825">
    <property type="entry name" value="Ribosomal_uL24_CS"/>
</dbReference>
<dbReference type="FunCoup" id="E0VWA6">
    <property type="interactions" value="576"/>
</dbReference>
<dbReference type="STRING" id="121224.E0VWA6"/>
<evidence type="ECO:0000313" key="11">
    <source>
        <dbReference type="EMBL" id="EEB17662.1"/>
    </source>
</evidence>
<dbReference type="InterPro" id="IPR041988">
    <property type="entry name" value="Ribosomal_uL24_KOW"/>
</dbReference>
<dbReference type="Pfam" id="PF17136">
    <property type="entry name" value="ribosomal_L24"/>
    <property type="match status" value="1"/>
</dbReference>
<evidence type="ECO:0000259" key="10">
    <source>
        <dbReference type="SMART" id="SM00739"/>
    </source>
</evidence>
<dbReference type="CDD" id="cd06089">
    <property type="entry name" value="KOW_RPL26"/>
    <property type="match status" value="1"/>
</dbReference>
<dbReference type="PROSITE" id="PS01108">
    <property type="entry name" value="RIBOSOMAL_L24"/>
    <property type="match status" value="1"/>
</dbReference>
<reference evidence="11" key="1">
    <citation type="submission" date="2007-04" db="EMBL/GenBank/DDBJ databases">
        <title>Annotation of Pediculus humanus corporis strain USDA.</title>
        <authorList>
            <person name="Kirkness E."/>
            <person name="Hannick L."/>
            <person name="Hass B."/>
            <person name="Bruggner R."/>
            <person name="Lawson D."/>
            <person name="Bidwell S."/>
            <person name="Joardar V."/>
            <person name="Caler E."/>
            <person name="Walenz B."/>
            <person name="Inman J."/>
            <person name="Schobel S."/>
            <person name="Galinsky K."/>
            <person name="Amedeo P."/>
            <person name="Strausberg R."/>
        </authorList>
    </citation>
    <scope>NUCLEOTIDE SEQUENCE</scope>
    <source>
        <strain evidence="11">USDA</strain>
    </source>
</reference>
<dbReference type="GO" id="GO:0005840">
    <property type="term" value="C:ribosome"/>
    <property type="evidence" value="ECO:0007669"/>
    <property type="project" value="UniProtKB-KW"/>
</dbReference>
<evidence type="ECO:0000256" key="3">
    <source>
        <dbReference type="ARBA" id="ARBA00022946"/>
    </source>
</evidence>
<keyword evidence="6 9" id="KW-0687">Ribonucleoprotein</keyword>
<accession>E0VWA6</accession>
<dbReference type="InterPro" id="IPR008991">
    <property type="entry name" value="Translation_prot_SH3-like_sf"/>
</dbReference>
<dbReference type="OMA" id="DFEWRFT"/>
<dbReference type="SMART" id="SM00739">
    <property type="entry name" value="KOW"/>
    <property type="match status" value="1"/>
</dbReference>
<evidence type="ECO:0000313" key="12">
    <source>
        <dbReference type="EnsemblMetazoa" id="PHUM476940-PA"/>
    </source>
</evidence>
<dbReference type="AlphaFoldDB" id="E0VWA6"/>
<keyword evidence="5" id="KW-0496">Mitochondrion</keyword>
<dbReference type="InterPro" id="IPR057264">
    <property type="entry name" value="Ribosomal_uL24_C"/>
</dbReference>
<dbReference type="EMBL" id="AAZO01005781">
    <property type="status" value="NOT_ANNOTATED_CDS"/>
    <property type="molecule type" value="Genomic_DNA"/>
</dbReference>
<name>E0VWA6_PEDHC</name>
<dbReference type="GO" id="GO:0005739">
    <property type="term" value="C:mitochondrion"/>
    <property type="evidence" value="ECO:0007669"/>
    <property type="project" value="UniProtKB-SubCell"/>
</dbReference>
<dbReference type="Pfam" id="PF00467">
    <property type="entry name" value="KOW"/>
    <property type="match status" value="1"/>
</dbReference>
<dbReference type="HOGENOM" id="CLU_093315_0_1_1"/>
<dbReference type="GO" id="GO:0006412">
    <property type="term" value="P:translation"/>
    <property type="evidence" value="ECO:0007669"/>
    <property type="project" value="InterPro"/>
</dbReference>
<keyword evidence="3" id="KW-0809">Transit peptide</keyword>
<dbReference type="KEGG" id="phu:Phum_PHUM476940"/>
<dbReference type="FunFam" id="2.30.30.30:FF:000032">
    <property type="entry name" value="39S ribosomal protein L24, mitochondrial"/>
    <property type="match status" value="1"/>
</dbReference>
<protein>
    <recommendedName>
        <fullName evidence="7">Large ribosomal subunit protein uL24m</fullName>
    </recommendedName>
    <alternativeName>
        <fullName evidence="8">39S ribosomal protein L24, mitochondrial</fullName>
    </alternativeName>
</protein>
<dbReference type="InterPro" id="IPR003256">
    <property type="entry name" value="Ribosomal_uL24"/>
</dbReference>
<dbReference type="PANTHER" id="PTHR12903">
    <property type="entry name" value="MITOCHONDRIAL RIBOSOMAL PROTEIN L24"/>
    <property type="match status" value="1"/>
</dbReference>
<dbReference type="GO" id="GO:0003735">
    <property type="term" value="F:structural constituent of ribosome"/>
    <property type="evidence" value="ECO:0007669"/>
    <property type="project" value="InterPro"/>
</dbReference>
<dbReference type="OrthoDB" id="359154at2759"/>
<proteinExistence type="inferred from homology"/>
<dbReference type="GO" id="GO:0003723">
    <property type="term" value="F:RNA binding"/>
    <property type="evidence" value="ECO:0007669"/>
    <property type="project" value="InterPro"/>
</dbReference>
<keyword evidence="13" id="KW-1185">Reference proteome</keyword>
<evidence type="ECO:0000256" key="9">
    <source>
        <dbReference type="RuleBase" id="RU003477"/>
    </source>
</evidence>
<evidence type="ECO:0000256" key="6">
    <source>
        <dbReference type="ARBA" id="ARBA00023274"/>
    </source>
</evidence>
<dbReference type="NCBIfam" id="TIGR01079">
    <property type="entry name" value="rplX_bact"/>
    <property type="match status" value="1"/>
</dbReference>
<comment type="similarity">
    <text evidence="2 9">Belongs to the universal ribosomal protein uL24 family.</text>
</comment>
<keyword evidence="4 9" id="KW-0689">Ribosomal protein</keyword>
<reference evidence="12" key="3">
    <citation type="submission" date="2021-02" db="UniProtKB">
        <authorList>
            <consortium name="EnsemblMetazoa"/>
        </authorList>
    </citation>
    <scope>IDENTIFICATION</scope>
    <source>
        <strain evidence="12">USDA</strain>
    </source>
</reference>
<dbReference type="SUPFAM" id="SSF50104">
    <property type="entry name" value="Translation proteins SH3-like domain"/>
    <property type="match status" value="1"/>
</dbReference>
<comment type="subcellular location">
    <subcellularLocation>
        <location evidence="1">Mitochondrion</location>
    </subcellularLocation>
</comment>
<dbReference type="HAMAP" id="MF_01326_B">
    <property type="entry name" value="Ribosomal_uL24_B"/>
    <property type="match status" value="1"/>
</dbReference>